<proteinExistence type="predicted"/>
<reference evidence="2" key="1">
    <citation type="submission" date="2021-01" db="EMBL/GenBank/DDBJ databases">
        <authorList>
            <person name="Corre E."/>
            <person name="Pelletier E."/>
            <person name="Niang G."/>
            <person name="Scheremetjew M."/>
            <person name="Finn R."/>
            <person name="Kale V."/>
            <person name="Holt S."/>
            <person name="Cochrane G."/>
            <person name="Meng A."/>
            <person name="Brown T."/>
            <person name="Cohen L."/>
        </authorList>
    </citation>
    <scope>NUCLEOTIDE SEQUENCE</scope>
    <source>
        <strain evidence="2">CCMP1374</strain>
    </source>
</reference>
<protein>
    <submittedName>
        <fullName evidence="2">Uncharacterized protein</fullName>
    </submittedName>
</protein>
<dbReference type="EMBL" id="HBEP01003672">
    <property type="protein sequence ID" value="CAD8470528.1"/>
    <property type="molecule type" value="Transcribed_RNA"/>
</dbReference>
<evidence type="ECO:0000256" key="1">
    <source>
        <dbReference type="SAM" id="MobiDB-lite"/>
    </source>
</evidence>
<evidence type="ECO:0000313" key="2">
    <source>
        <dbReference type="EMBL" id="CAD8470528.1"/>
    </source>
</evidence>
<gene>
    <name evidence="2" type="ORF">PANT1444_LOCUS2104</name>
</gene>
<feature type="region of interest" description="Disordered" evidence="1">
    <location>
        <begin position="61"/>
        <end position="90"/>
    </location>
</feature>
<organism evidence="2">
    <name type="scientific">Phaeocystis antarctica</name>
    <dbReference type="NCBI Taxonomy" id="33657"/>
    <lineage>
        <taxon>Eukaryota</taxon>
        <taxon>Haptista</taxon>
        <taxon>Haptophyta</taxon>
        <taxon>Prymnesiophyceae</taxon>
        <taxon>Phaeocystales</taxon>
        <taxon>Phaeocystaceae</taxon>
        <taxon>Phaeocystis</taxon>
    </lineage>
</organism>
<dbReference type="AlphaFoldDB" id="A0A7S0HAW8"/>
<sequence>MCLMASTRNGCALSRRRSWRSPDAFTHVKELISIMRDGNLSSAQRRHGLFEILKAATGKGKKIKWRGQKQEGKTPYKAGRKPPVKLSSLYKDGDKDKGVVTGAKEVLAEVRAQAAATNGLKETFPTVARELMSCIRPFPEQQPAKADWADDVCT</sequence>
<accession>A0A7S0HAW8</accession>
<name>A0A7S0HAW8_9EUKA</name>